<gene>
    <name evidence="1" type="ORF">CES85_5020</name>
</gene>
<dbReference type="Proteomes" id="UP000215256">
    <property type="component" value="Chromosome 2"/>
</dbReference>
<proteinExistence type="predicted"/>
<sequence length="50" mass="5750">MGRYKSVNGNSLRSRKFANQQTEIKLGCRILNRMRDSARPNSVRVKALDL</sequence>
<evidence type="ECO:0000313" key="1">
    <source>
        <dbReference type="EMBL" id="ASV84228.1"/>
    </source>
</evidence>
<organism evidence="1 2">
    <name type="scientific">Ochrobactrum quorumnocens</name>
    <dbReference type="NCBI Taxonomy" id="271865"/>
    <lineage>
        <taxon>Bacteria</taxon>
        <taxon>Pseudomonadati</taxon>
        <taxon>Pseudomonadota</taxon>
        <taxon>Alphaproteobacteria</taxon>
        <taxon>Hyphomicrobiales</taxon>
        <taxon>Brucellaceae</taxon>
        <taxon>Brucella/Ochrobactrum group</taxon>
        <taxon>Ochrobactrum</taxon>
    </lineage>
</organism>
<evidence type="ECO:0000313" key="2">
    <source>
        <dbReference type="Proteomes" id="UP000215256"/>
    </source>
</evidence>
<reference evidence="1 2" key="1">
    <citation type="submission" date="2017-07" db="EMBL/GenBank/DDBJ databases">
        <title>Phylogenetic study on the rhizospheric bacterium Ochrobactrum sp. A44.</title>
        <authorList>
            <person name="Krzyzanowska D.M."/>
            <person name="Ossowicki A."/>
            <person name="Rajewska M."/>
            <person name="Maciag T."/>
            <person name="Kaczynski Z."/>
            <person name="Czerwicka M."/>
            <person name="Jafra S."/>
        </authorList>
    </citation>
    <scope>NUCLEOTIDE SEQUENCE [LARGE SCALE GENOMIC DNA]</scope>
    <source>
        <strain evidence="1 2">A44</strain>
    </source>
</reference>
<dbReference type="KEGG" id="och:CES85_5020"/>
<protein>
    <submittedName>
        <fullName evidence="1">Putative transposase</fullName>
    </submittedName>
</protein>
<dbReference type="AlphaFoldDB" id="A0A248UC14"/>
<name>A0A248UC14_9HYPH</name>
<dbReference type="EMBL" id="CP022603">
    <property type="protein sequence ID" value="ASV84228.1"/>
    <property type="molecule type" value="Genomic_DNA"/>
</dbReference>
<accession>A0A248UC14</accession>